<keyword evidence="1" id="KW-0472">Membrane</keyword>
<feature type="transmembrane region" description="Helical" evidence="1">
    <location>
        <begin position="12"/>
        <end position="32"/>
    </location>
</feature>
<evidence type="ECO:0000313" key="2">
    <source>
        <dbReference type="EMBL" id="SVB53953.1"/>
    </source>
</evidence>
<dbReference type="EMBL" id="UINC01046221">
    <property type="protein sequence ID" value="SVB53953.1"/>
    <property type="molecule type" value="Genomic_DNA"/>
</dbReference>
<evidence type="ECO:0000256" key="1">
    <source>
        <dbReference type="SAM" id="Phobius"/>
    </source>
</evidence>
<keyword evidence="1" id="KW-1133">Transmembrane helix</keyword>
<sequence length="44" mass="4768">MVQSGIVNAGRLSAVSMLVIACLRVTLILAHLKRFASRGIMPSW</sequence>
<proteinExistence type="predicted"/>
<reference evidence="2" key="1">
    <citation type="submission" date="2018-05" db="EMBL/GenBank/DDBJ databases">
        <authorList>
            <person name="Lanie J.A."/>
            <person name="Ng W.-L."/>
            <person name="Kazmierczak K.M."/>
            <person name="Andrzejewski T.M."/>
            <person name="Davidsen T.M."/>
            <person name="Wayne K.J."/>
            <person name="Tettelin H."/>
            <person name="Glass J.I."/>
            <person name="Rusch D."/>
            <person name="Podicherti R."/>
            <person name="Tsui H.-C.T."/>
            <person name="Winkler M.E."/>
        </authorList>
    </citation>
    <scope>NUCLEOTIDE SEQUENCE</scope>
</reference>
<feature type="non-terminal residue" evidence="2">
    <location>
        <position position="44"/>
    </location>
</feature>
<name>A0A382EVG2_9ZZZZ</name>
<keyword evidence="1" id="KW-0812">Transmembrane</keyword>
<organism evidence="2">
    <name type="scientific">marine metagenome</name>
    <dbReference type="NCBI Taxonomy" id="408172"/>
    <lineage>
        <taxon>unclassified sequences</taxon>
        <taxon>metagenomes</taxon>
        <taxon>ecological metagenomes</taxon>
    </lineage>
</organism>
<gene>
    <name evidence="2" type="ORF">METZ01_LOCUS206807</name>
</gene>
<accession>A0A382EVG2</accession>
<protein>
    <submittedName>
        <fullName evidence="2">Uncharacterized protein</fullName>
    </submittedName>
</protein>
<dbReference type="AlphaFoldDB" id="A0A382EVG2"/>